<dbReference type="AlphaFoldDB" id="A0A9P0MGM6"/>
<feature type="domain" description="PiggyBac transposable element-derived protein" evidence="2">
    <location>
        <begin position="109"/>
        <end position="223"/>
    </location>
</feature>
<feature type="compositionally biased region" description="Acidic residues" evidence="1">
    <location>
        <begin position="30"/>
        <end position="41"/>
    </location>
</feature>
<evidence type="ECO:0000259" key="2">
    <source>
        <dbReference type="Pfam" id="PF13843"/>
    </source>
</evidence>
<dbReference type="PANTHER" id="PTHR46599">
    <property type="entry name" value="PIGGYBAC TRANSPOSABLE ELEMENT-DERIVED PROTEIN 4"/>
    <property type="match status" value="1"/>
</dbReference>
<feature type="region of interest" description="Disordered" evidence="1">
    <location>
        <begin position="1"/>
        <end position="56"/>
    </location>
</feature>
<protein>
    <recommendedName>
        <fullName evidence="2">PiggyBac transposable element-derived protein domain-containing protein</fullName>
    </recommendedName>
</protein>
<evidence type="ECO:0000313" key="3">
    <source>
        <dbReference type="EMBL" id="CAH2012129.1"/>
    </source>
</evidence>
<dbReference type="Proteomes" id="UP001152888">
    <property type="component" value="Unassembled WGS sequence"/>
</dbReference>
<keyword evidence="4" id="KW-1185">Reference proteome</keyword>
<comment type="caution">
    <text evidence="3">The sequence shown here is derived from an EMBL/GenBank/DDBJ whole genome shotgun (WGS) entry which is preliminary data.</text>
</comment>
<accession>A0A9P0MGM6</accession>
<reference evidence="3" key="1">
    <citation type="submission" date="2022-03" db="EMBL/GenBank/DDBJ databases">
        <authorList>
            <person name="Sayadi A."/>
        </authorList>
    </citation>
    <scope>NUCLEOTIDE SEQUENCE</scope>
</reference>
<dbReference type="EMBL" id="CAKOFQ010008146">
    <property type="protein sequence ID" value="CAH2012129.1"/>
    <property type="molecule type" value="Genomic_DNA"/>
</dbReference>
<feature type="non-terminal residue" evidence="3">
    <location>
        <position position="1"/>
    </location>
</feature>
<dbReference type="PANTHER" id="PTHR46599:SF3">
    <property type="entry name" value="PIGGYBAC TRANSPOSABLE ELEMENT-DERIVED PROTEIN 4"/>
    <property type="match status" value="1"/>
</dbReference>
<feature type="compositionally biased region" description="Acidic residues" evidence="1">
    <location>
        <begin position="1"/>
        <end position="17"/>
    </location>
</feature>
<organism evidence="3 4">
    <name type="scientific">Acanthoscelides obtectus</name>
    <name type="common">Bean weevil</name>
    <name type="synonym">Bruchus obtectus</name>
    <dbReference type="NCBI Taxonomy" id="200917"/>
    <lineage>
        <taxon>Eukaryota</taxon>
        <taxon>Metazoa</taxon>
        <taxon>Ecdysozoa</taxon>
        <taxon>Arthropoda</taxon>
        <taxon>Hexapoda</taxon>
        <taxon>Insecta</taxon>
        <taxon>Pterygota</taxon>
        <taxon>Neoptera</taxon>
        <taxon>Endopterygota</taxon>
        <taxon>Coleoptera</taxon>
        <taxon>Polyphaga</taxon>
        <taxon>Cucujiformia</taxon>
        <taxon>Chrysomeloidea</taxon>
        <taxon>Chrysomelidae</taxon>
        <taxon>Bruchinae</taxon>
        <taxon>Bruchini</taxon>
        <taxon>Acanthoscelides</taxon>
    </lineage>
</organism>
<proteinExistence type="predicted"/>
<dbReference type="InterPro" id="IPR029526">
    <property type="entry name" value="PGBD"/>
</dbReference>
<name>A0A9P0MGM6_ACAOB</name>
<gene>
    <name evidence="3" type="ORF">ACAOBT_LOCUS32642</name>
</gene>
<dbReference type="OrthoDB" id="6778945at2759"/>
<feature type="compositionally biased region" description="Polar residues" evidence="1">
    <location>
        <begin position="42"/>
        <end position="56"/>
    </location>
</feature>
<sequence length="378" mass="43390">DSNDETLQEDKIIEDDCSSTSEQDYVPSDHEEEDSELEMSVDQDSNSSRDNVQSDHVTGVVSYKGKNGYIWKSEEPNKAVRTPKHNIIIKLPSLKPAASRLGNNPDVGEIWNLLFDNEMLNEIVLRTNEKLEIVRSTHKNSNTTDYKNTNLIEIRAFIGLLMLTAIFRSNHENMLSLFSNTCTGRPIFRAVMSSKIFEKLLKCIRKGEYSRNYGKRNRKTRKIRKPTNIYAICSNTATPKKLIIKPKDKQSSIETTYELIKYIDLSKLQIKIAGVNNIKNGGIEVRLQEKDMKELKNEMQERLPSNYEIFEEESVKPKIKIVGCKAQEKPSAKKMEEKIVKENFYIGGNEIKVTSVNYIQSRNCYTIFAEVTVNLFNP</sequence>
<dbReference type="Pfam" id="PF13843">
    <property type="entry name" value="DDE_Tnp_1_7"/>
    <property type="match status" value="1"/>
</dbReference>
<evidence type="ECO:0000313" key="4">
    <source>
        <dbReference type="Proteomes" id="UP001152888"/>
    </source>
</evidence>
<evidence type="ECO:0000256" key="1">
    <source>
        <dbReference type="SAM" id="MobiDB-lite"/>
    </source>
</evidence>